<dbReference type="InterPro" id="IPR001667">
    <property type="entry name" value="DDH_dom"/>
</dbReference>
<gene>
    <name evidence="9" type="primary">recJ</name>
    <name evidence="9" type="ORF">ENF18_08240</name>
</gene>
<name>A0A7C0ZFK1_UNCW3</name>
<evidence type="ECO:0000256" key="3">
    <source>
        <dbReference type="ARBA" id="ARBA00022722"/>
    </source>
</evidence>
<keyword evidence="3" id="KW-0540">Nuclease</keyword>
<organism evidence="9">
    <name type="scientific">candidate division WOR-3 bacterium</name>
    <dbReference type="NCBI Taxonomy" id="2052148"/>
    <lineage>
        <taxon>Bacteria</taxon>
        <taxon>Bacteria division WOR-3</taxon>
    </lineage>
</organism>
<evidence type="ECO:0000256" key="2">
    <source>
        <dbReference type="ARBA" id="ARBA00019841"/>
    </source>
</evidence>
<evidence type="ECO:0000313" key="9">
    <source>
        <dbReference type="EMBL" id="HDI83761.1"/>
    </source>
</evidence>
<dbReference type="InterPro" id="IPR051673">
    <property type="entry name" value="SSDNA_exonuclease_RecJ"/>
</dbReference>
<dbReference type="GO" id="GO:0003676">
    <property type="term" value="F:nucleic acid binding"/>
    <property type="evidence" value="ECO:0007669"/>
    <property type="project" value="InterPro"/>
</dbReference>
<evidence type="ECO:0000256" key="1">
    <source>
        <dbReference type="ARBA" id="ARBA00005915"/>
    </source>
</evidence>
<keyword evidence="5 9" id="KW-0269">Exonuclease</keyword>
<feature type="domain" description="RecJ OB" evidence="8">
    <location>
        <begin position="447"/>
        <end position="539"/>
    </location>
</feature>
<dbReference type="PANTHER" id="PTHR30255">
    <property type="entry name" value="SINGLE-STRANDED-DNA-SPECIFIC EXONUCLEASE RECJ"/>
    <property type="match status" value="1"/>
</dbReference>
<keyword evidence="4" id="KW-0378">Hydrolase</keyword>
<dbReference type="AlphaFoldDB" id="A0A7C0ZFK1"/>
<evidence type="ECO:0000256" key="4">
    <source>
        <dbReference type="ARBA" id="ARBA00022801"/>
    </source>
</evidence>
<evidence type="ECO:0000259" key="7">
    <source>
        <dbReference type="Pfam" id="PF02272"/>
    </source>
</evidence>
<dbReference type="PANTHER" id="PTHR30255:SF2">
    <property type="entry name" value="SINGLE-STRANDED-DNA-SPECIFIC EXONUCLEASE RECJ"/>
    <property type="match status" value="1"/>
</dbReference>
<dbReference type="InterPro" id="IPR038763">
    <property type="entry name" value="DHH_sf"/>
</dbReference>
<comment type="similarity">
    <text evidence="1">Belongs to the RecJ family.</text>
</comment>
<accession>A0A7C0ZFK1</accession>
<dbReference type="EMBL" id="DQWE01000389">
    <property type="protein sequence ID" value="HDI83761.1"/>
    <property type="molecule type" value="Genomic_DNA"/>
</dbReference>
<proteinExistence type="inferred from homology"/>
<evidence type="ECO:0000259" key="6">
    <source>
        <dbReference type="Pfam" id="PF01368"/>
    </source>
</evidence>
<dbReference type="InterPro" id="IPR004610">
    <property type="entry name" value="RecJ"/>
</dbReference>
<feature type="domain" description="DHHA1" evidence="7">
    <location>
        <begin position="342"/>
        <end position="434"/>
    </location>
</feature>
<dbReference type="InterPro" id="IPR003156">
    <property type="entry name" value="DHHA1_dom"/>
</dbReference>
<dbReference type="Pfam" id="PF01368">
    <property type="entry name" value="DHH"/>
    <property type="match status" value="1"/>
</dbReference>
<sequence length="556" mass="62672">MKWKIRTEGRYTPPEGFEIDDLLYTLLKIRGIDDNSIHSFLNPALRFLHSPFMFTHMEKAIGRIMDNIKTKKPILLHGDYDVDGITGVSLLYRVIKKMGGKVYYYIPARLSEGYGLSKKGVDYAREIGANLIITVDCGISGVEEVDYANSLSIDVIVTDHHHPKEHVPDAFAIINPKLDERYPFKYLAGVGVAFKLALALAYTHGLEQKEVLWLLDLVAMGTVADVVPMIGENRILTYHGLQVLNKTRNTGIRALMEVAGITPPVKTHHIGFILGPRINALGRLSHAGDGVKLLTTYDKNLAMEIARRMDFYNKERQSTEKSILEGALKKVEEMGIEDYSSIVLWDEEWHQGVIGIVASRLVERFHRPTILFSVDGEFSKGSGRSTPSIDLFETLTSLEDMIEEFGGHREAAGLVVKSDKLEEFRSAFNNVVKEKISPEDLEGVVYVDMEISLDEVNEKTLAMIKSLEPFGPMNPSPVFIIRDLKVVGYPENFKGEHIRFRVLKEREHREVLGFNGLKHLDNIKERPDVDLVVSVYKDRNGGTKLKLIDIRIKEGG</sequence>
<dbReference type="GO" id="GO:0008409">
    <property type="term" value="F:5'-3' exonuclease activity"/>
    <property type="evidence" value="ECO:0007669"/>
    <property type="project" value="InterPro"/>
</dbReference>
<dbReference type="GO" id="GO:0006281">
    <property type="term" value="P:DNA repair"/>
    <property type="evidence" value="ECO:0007669"/>
    <property type="project" value="InterPro"/>
</dbReference>
<comment type="caution">
    <text evidence="9">The sequence shown here is derived from an EMBL/GenBank/DDBJ whole genome shotgun (WGS) entry which is preliminary data.</text>
</comment>
<dbReference type="Pfam" id="PF02272">
    <property type="entry name" value="DHHA1"/>
    <property type="match status" value="1"/>
</dbReference>
<dbReference type="SUPFAM" id="SSF64182">
    <property type="entry name" value="DHH phosphoesterases"/>
    <property type="match status" value="1"/>
</dbReference>
<reference evidence="9" key="1">
    <citation type="journal article" date="2020" name="mSystems">
        <title>Genome- and Community-Level Interaction Insights into Carbon Utilization and Element Cycling Functions of Hydrothermarchaeota in Hydrothermal Sediment.</title>
        <authorList>
            <person name="Zhou Z."/>
            <person name="Liu Y."/>
            <person name="Xu W."/>
            <person name="Pan J."/>
            <person name="Luo Z.H."/>
            <person name="Li M."/>
        </authorList>
    </citation>
    <scope>NUCLEOTIDE SEQUENCE [LARGE SCALE GENOMIC DNA]</scope>
    <source>
        <strain evidence="9">HyVt-102</strain>
    </source>
</reference>
<dbReference type="NCBIfam" id="TIGR00644">
    <property type="entry name" value="recJ"/>
    <property type="match status" value="1"/>
</dbReference>
<protein>
    <recommendedName>
        <fullName evidence="2">Single-stranded-DNA-specific exonuclease RecJ</fullName>
    </recommendedName>
</protein>
<dbReference type="InterPro" id="IPR041122">
    <property type="entry name" value="RecJ_OB"/>
</dbReference>
<dbReference type="Gene3D" id="3.10.310.30">
    <property type="match status" value="1"/>
</dbReference>
<feature type="domain" description="DDH" evidence="6">
    <location>
        <begin position="74"/>
        <end position="222"/>
    </location>
</feature>
<dbReference type="Pfam" id="PF17768">
    <property type="entry name" value="RecJ_OB"/>
    <property type="match status" value="1"/>
</dbReference>
<dbReference type="GO" id="GO:0006310">
    <property type="term" value="P:DNA recombination"/>
    <property type="evidence" value="ECO:0007669"/>
    <property type="project" value="InterPro"/>
</dbReference>
<dbReference type="Proteomes" id="UP000885847">
    <property type="component" value="Unassembled WGS sequence"/>
</dbReference>
<dbReference type="Gene3D" id="3.90.1640.30">
    <property type="match status" value="1"/>
</dbReference>
<evidence type="ECO:0000256" key="5">
    <source>
        <dbReference type="ARBA" id="ARBA00022839"/>
    </source>
</evidence>
<evidence type="ECO:0000259" key="8">
    <source>
        <dbReference type="Pfam" id="PF17768"/>
    </source>
</evidence>